<dbReference type="AlphaFoldDB" id="A0A415I3J2"/>
<comment type="caution">
    <text evidence="1">The sequence shown here is derived from an EMBL/GenBank/DDBJ whole genome shotgun (WGS) entry which is preliminary data.</text>
</comment>
<accession>A0A415I3J2</accession>
<dbReference type="EMBL" id="QROF01000015">
    <property type="protein sequence ID" value="RHL02184.1"/>
    <property type="molecule type" value="Genomic_DNA"/>
</dbReference>
<evidence type="ECO:0000313" key="2">
    <source>
        <dbReference type="Proteomes" id="UP000286181"/>
    </source>
</evidence>
<gene>
    <name evidence="1" type="ORF">DW038_13800</name>
</gene>
<protein>
    <submittedName>
        <fullName evidence="1">Uncharacterized protein</fullName>
    </submittedName>
</protein>
<sequence>MEESNVHLDLVKSINNCDLVMASAYFNNITEVSTANQRIALCNYLFYNVDKNNYTVLLLLICKFFSVNNIRKILEALSEDKIYSIKNNIDFKYLVWMLINENLDNKLSIIIETFDCEDDVFSLIPEDKKDILLLHMNTEMYIEQYIYRNVGCCNDDELLDFLASEHNISGKYKFKKYKKIMINNLSLREKTEKLILDLLENSDDIIISMKTIISFAIGLGEENFFFVKQLINSYSSQKYNVNKCINGARENNEGMYIIYNLVNAKYSLQNIIYLFMNTKLRSQVTLDRLVDKLIDLGYYEENIINEINNYWISGEIKYIEDGGNIRVCPMSVFSSRLMTFNLNYQKSNDVYHIGDVIYYKIYCFFQDGKKFIIDCICKNVKE</sequence>
<proteinExistence type="predicted"/>
<name>A0A415I3J2_9FIRM</name>
<organism evidence="1 2">
    <name type="scientific">Agathobacter rectalis</name>
    <dbReference type="NCBI Taxonomy" id="39491"/>
    <lineage>
        <taxon>Bacteria</taxon>
        <taxon>Bacillati</taxon>
        <taxon>Bacillota</taxon>
        <taxon>Clostridia</taxon>
        <taxon>Lachnospirales</taxon>
        <taxon>Lachnospiraceae</taxon>
        <taxon>Agathobacter</taxon>
    </lineage>
</organism>
<evidence type="ECO:0000313" key="1">
    <source>
        <dbReference type="EMBL" id="RHL02184.1"/>
    </source>
</evidence>
<dbReference type="Proteomes" id="UP000286181">
    <property type="component" value="Unassembled WGS sequence"/>
</dbReference>
<dbReference type="RefSeq" id="WP_118372384.1">
    <property type="nucleotide sequence ID" value="NZ_QROF01000015.1"/>
</dbReference>
<reference evidence="1 2" key="1">
    <citation type="submission" date="2018-08" db="EMBL/GenBank/DDBJ databases">
        <title>A genome reference for cultivated species of the human gut microbiota.</title>
        <authorList>
            <person name="Zou Y."/>
            <person name="Xue W."/>
            <person name="Luo G."/>
        </authorList>
    </citation>
    <scope>NUCLEOTIDE SEQUENCE [LARGE SCALE GENOMIC DNA]</scope>
    <source>
        <strain evidence="1 2">AF39-14AC</strain>
    </source>
</reference>